<evidence type="ECO:0000256" key="6">
    <source>
        <dbReference type="ARBA" id="ARBA00022490"/>
    </source>
</evidence>
<feature type="domain" description="SH3" evidence="12">
    <location>
        <begin position="279"/>
        <end position="336"/>
    </location>
</feature>
<dbReference type="PANTHER" id="PTHR15135">
    <property type="entry name" value="STAC"/>
    <property type="match status" value="1"/>
</dbReference>
<keyword evidence="8" id="KW-0479">Metal-binding</keyword>
<dbReference type="GO" id="GO:0003009">
    <property type="term" value="P:skeletal muscle contraction"/>
    <property type="evidence" value="ECO:0007669"/>
    <property type="project" value="TreeGrafter"/>
</dbReference>
<dbReference type="Proteomes" id="UP000052976">
    <property type="component" value="Unassembled WGS sequence"/>
</dbReference>
<keyword evidence="8" id="KW-0862">Zinc</keyword>
<dbReference type="InterPro" id="IPR046349">
    <property type="entry name" value="C1-like_sf"/>
</dbReference>
<dbReference type="InterPro" id="IPR001452">
    <property type="entry name" value="SH3_domain"/>
</dbReference>
<evidence type="ECO:0000259" key="12">
    <source>
        <dbReference type="PROSITE" id="PS50002"/>
    </source>
</evidence>
<dbReference type="Pfam" id="PF07653">
    <property type="entry name" value="SH3_2"/>
    <property type="match status" value="1"/>
</dbReference>
<evidence type="ECO:0000256" key="2">
    <source>
        <dbReference type="ARBA" id="ARBA00004236"/>
    </source>
</evidence>
<comment type="subcellular location">
    <subcellularLocation>
        <location evidence="2">Cell membrane</location>
    </subcellularLocation>
    <subcellularLocation>
        <location evidence="3">Cytoplasm</location>
    </subcellularLocation>
    <subcellularLocation>
        <location evidence="1">Endomembrane system</location>
        <topology evidence="1">Peripheral membrane protein</topology>
    </subcellularLocation>
</comment>
<dbReference type="InterPro" id="IPR035736">
    <property type="entry name" value="Stac3_SH3_1"/>
</dbReference>
<evidence type="ECO:0000313" key="13">
    <source>
        <dbReference type="EMBL" id="KFO55913.1"/>
    </source>
</evidence>
<feature type="non-terminal residue" evidence="13">
    <location>
        <position position="1"/>
    </location>
</feature>
<keyword evidence="5" id="KW-1003">Cell membrane</keyword>
<dbReference type="PANTHER" id="PTHR15135:SF2">
    <property type="entry name" value="SH3 AND CYSTEINE-RICH DOMAIN-CONTAINING PROTEIN 3"/>
    <property type="match status" value="1"/>
</dbReference>
<dbReference type="Pfam" id="PF00018">
    <property type="entry name" value="SH3_1"/>
    <property type="match status" value="1"/>
</dbReference>
<keyword evidence="14" id="KW-1185">Reference proteome</keyword>
<accession>A0A091ED37</accession>
<dbReference type="CDD" id="cd11834">
    <property type="entry name" value="SH3_Stac_2"/>
    <property type="match status" value="1"/>
</dbReference>
<evidence type="ECO:0000256" key="10">
    <source>
        <dbReference type="PROSITE-ProRule" id="PRU00192"/>
    </source>
</evidence>
<feature type="region of interest" description="Disordered" evidence="11">
    <location>
        <begin position="138"/>
        <end position="169"/>
    </location>
</feature>
<evidence type="ECO:0000256" key="3">
    <source>
        <dbReference type="ARBA" id="ARBA00004496"/>
    </source>
</evidence>
<name>A0A091ED37_CORBR</name>
<dbReference type="GO" id="GO:0012505">
    <property type="term" value="C:endomembrane system"/>
    <property type="evidence" value="ECO:0007669"/>
    <property type="project" value="UniProtKB-SubCell"/>
</dbReference>
<dbReference type="GO" id="GO:0005737">
    <property type="term" value="C:cytoplasm"/>
    <property type="evidence" value="ECO:0007669"/>
    <property type="project" value="UniProtKB-SubCell"/>
</dbReference>
<dbReference type="AlphaFoldDB" id="A0A091ED37"/>
<dbReference type="PRINTS" id="PR00499">
    <property type="entry name" value="P67PHOX"/>
</dbReference>
<feature type="non-terminal residue" evidence="13">
    <location>
        <position position="336"/>
    </location>
</feature>
<evidence type="ECO:0000256" key="8">
    <source>
        <dbReference type="ARBA" id="ARBA00022771"/>
    </source>
</evidence>
<dbReference type="FunFam" id="2.30.30.40:FF:000167">
    <property type="entry name" value="SH3 and cysteine-rich domain-containing protein 3 isoform X1"/>
    <property type="match status" value="1"/>
</dbReference>
<organism evidence="13 14">
    <name type="scientific">Corvus brachyrhynchos</name>
    <name type="common">American crow</name>
    <dbReference type="NCBI Taxonomy" id="85066"/>
    <lineage>
        <taxon>Eukaryota</taxon>
        <taxon>Metazoa</taxon>
        <taxon>Chordata</taxon>
        <taxon>Craniata</taxon>
        <taxon>Vertebrata</taxon>
        <taxon>Euteleostomi</taxon>
        <taxon>Archelosauria</taxon>
        <taxon>Archosauria</taxon>
        <taxon>Dinosauria</taxon>
        <taxon>Saurischia</taxon>
        <taxon>Theropoda</taxon>
        <taxon>Coelurosauria</taxon>
        <taxon>Aves</taxon>
        <taxon>Neognathae</taxon>
        <taxon>Neoaves</taxon>
        <taxon>Telluraves</taxon>
        <taxon>Australaves</taxon>
        <taxon>Passeriformes</taxon>
        <taxon>Corvoidea</taxon>
        <taxon>Corvidae</taxon>
        <taxon>Corvus</taxon>
    </lineage>
</organism>
<keyword evidence="4 10" id="KW-0728">SH3 domain</keyword>
<dbReference type="EMBL" id="KK718384">
    <property type="protein sequence ID" value="KFO55913.1"/>
    <property type="molecule type" value="Genomic_DNA"/>
</dbReference>
<feature type="domain" description="SH3" evidence="12">
    <location>
        <begin position="219"/>
        <end position="278"/>
    </location>
</feature>
<evidence type="ECO:0000256" key="1">
    <source>
        <dbReference type="ARBA" id="ARBA00004184"/>
    </source>
</evidence>
<proteinExistence type="predicted"/>
<dbReference type="PROSITE" id="PS50002">
    <property type="entry name" value="SH3"/>
    <property type="match status" value="2"/>
</dbReference>
<dbReference type="CDD" id="cd11986">
    <property type="entry name" value="SH3_Stac3_1"/>
    <property type="match status" value="1"/>
</dbReference>
<keyword evidence="6" id="KW-0963">Cytoplasm</keyword>
<dbReference type="SUPFAM" id="SSF57889">
    <property type="entry name" value="Cysteine-rich domain"/>
    <property type="match status" value="1"/>
</dbReference>
<protein>
    <submittedName>
        <fullName evidence="13">SH3 and cysteine-rich domain-containing protein 3</fullName>
    </submittedName>
</protein>
<keyword evidence="7" id="KW-0677">Repeat</keyword>
<keyword evidence="9" id="KW-0472">Membrane</keyword>
<dbReference type="Gene3D" id="3.30.60.20">
    <property type="match status" value="1"/>
</dbReference>
<dbReference type="InterPro" id="IPR036028">
    <property type="entry name" value="SH3-like_dom_sf"/>
</dbReference>
<dbReference type="GO" id="GO:0005886">
    <property type="term" value="C:plasma membrane"/>
    <property type="evidence" value="ECO:0007669"/>
    <property type="project" value="UniProtKB-SubCell"/>
</dbReference>
<keyword evidence="8" id="KW-0863">Zinc-finger</keyword>
<evidence type="ECO:0000313" key="14">
    <source>
        <dbReference type="Proteomes" id="UP000052976"/>
    </source>
</evidence>
<feature type="compositionally biased region" description="Acidic residues" evidence="11">
    <location>
        <begin position="40"/>
        <end position="56"/>
    </location>
</feature>
<evidence type="ECO:0000256" key="11">
    <source>
        <dbReference type="SAM" id="MobiDB-lite"/>
    </source>
</evidence>
<evidence type="ECO:0000256" key="5">
    <source>
        <dbReference type="ARBA" id="ARBA00022475"/>
    </source>
</evidence>
<sequence>LQKLKQLFQRKPKEEPEPELEPEPNGELVSPSGGPIYYIYEDDEEEEEEEEPEPPPEPEKLVNDKPHKFKDHYFKKPKFCDVCARMIVRRQEERECGVGPSPNSSGCGASTPLPPSPPMLHSLRALCAFQPLAAMMDEESEATKPVGSKAEGGASEGDKKAEKSPTDDKVPLILALHPKTMDRACGISLLGSSGLPAAPGTANPTVSPQSKKPQPGAFLQSHYFVALYRFKALEKDDLDFPPGEKITVVDDSNEEWWRGKIGEKIGYFPPNFIIRVRAGERVHKVTRSFVGNREIGQITLKKDQIVVQKGEEVNGYVKVFTGRKVGLFPVDFLEEI</sequence>
<dbReference type="SUPFAM" id="SSF50044">
    <property type="entry name" value="SH3-domain"/>
    <property type="match status" value="1"/>
</dbReference>
<gene>
    <name evidence="13" type="ORF">N302_04741</name>
</gene>
<dbReference type="PRINTS" id="PR00452">
    <property type="entry name" value="SH3DOMAIN"/>
</dbReference>
<evidence type="ECO:0000256" key="9">
    <source>
        <dbReference type="ARBA" id="ARBA00023136"/>
    </source>
</evidence>
<reference evidence="13 14" key="1">
    <citation type="submission" date="2014-04" db="EMBL/GenBank/DDBJ databases">
        <title>Genome evolution of avian class.</title>
        <authorList>
            <person name="Zhang G."/>
            <person name="Li C."/>
        </authorList>
    </citation>
    <scope>NUCLEOTIDE SEQUENCE [LARGE SCALE GENOMIC DNA]</scope>
    <source>
        <strain evidence="13">BGI_N302</strain>
    </source>
</reference>
<dbReference type="SMART" id="SM00326">
    <property type="entry name" value="SH3"/>
    <property type="match status" value="2"/>
</dbReference>
<evidence type="ECO:0000256" key="7">
    <source>
        <dbReference type="ARBA" id="ARBA00022737"/>
    </source>
</evidence>
<feature type="region of interest" description="Disordered" evidence="11">
    <location>
        <begin position="1"/>
        <end position="68"/>
    </location>
</feature>
<dbReference type="Gene3D" id="2.30.30.40">
    <property type="entry name" value="SH3 Domains"/>
    <property type="match status" value="1"/>
</dbReference>
<dbReference type="GO" id="GO:0008270">
    <property type="term" value="F:zinc ion binding"/>
    <property type="evidence" value="ECO:0007669"/>
    <property type="project" value="UniProtKB-KW"/>
</dbReference>
<evidence type="ECO:0000256" key="4">
    <source>
        <dbReference type="ARBA" id="ARBA00022443"/>
    </source>
</evidence>
<feature type="compositionally biased region" description="Basic and acidic residues" evidence="11">
    <location>
        <begin position="156"/>
        <end position="169"/>
    </location>
</feature>
<dbReference type="GO" id="GO:1903078">
    <property type="term" value="P:positive regulation of protein localization to plasma membrane"/>
    <property type="evidence" value="ECO:0007669"/>
    <property type="project" value="TreeGrafter"/>
</dbReference>
<feature type="compositionally biased region" description="Basic and acidic residues" evidence="11">
    <location>
        <begin position="57"/>
        <end position="68"/>
    </location>
</feature>
<dbReference type="InterPro" id="IPR039688">
    <property type="entry name" value="STAC1/2/3"/>
</dbReference>